<accession>A0A8J5VVJ5</accession>
<evidence type="ECO:0000256" key="1">
    <source>
        <dbReference type="SAM" id="MobiDB-lite"/>
    </source>
</evidence>
<comment type="caution">
    <text evidence="2">The sequence shown here is derived from an EMBL/GenBank/DDBJ whole genome shotgun (WGS) entry which is preliminary data.</text>
</comment>
<organism evidence="2 3">
    <name type="scientific">Zizania palustris</name>
    <name type="common">Northern wild rice</name>
    <dbReference type="NCBI Taxonomy" id="103762"/>
    <lineage>
        <taxon>Eukaryota</taxon>
        <taxon>Viridiplantae</taxon>
        <taxon>Streptophyta</taxon>
        <taxon>Embryophyta</taxon>
        <taxon>Tracheophyta</taxon>
        <taxon>Spermatophyta</taxon>
        <taxon>Magnoliopsida</taxon>
        <taxon>Liliopsida</taxon>
        <taxon>Poales</taxon>
        <taxon>Poaceae</taxon>
        <taxon>BOP clade</taxon>
        <taxon>Oryzoideae</taxon>
        <taxon>Oryzeae</taxon>
        <taxon>Zizaniinae</taxon>
        <taxon>Zizania</taxon>
    </lineage>
</organism>
<proteinExistence type="predicted"/>
<feature type="compositionally biased region" description="Gly residues" evidence="1">
    <location>
        <begin position="64"/>
        <end position="77"/>
    </location>
</feature>
<dbReference type="EMBL" id="JAAALK010000085">
    <property type="protein sequence ID" value="KAG8083490.1"/>
    <property type="molecule type" value="Genomic_DNA"/>
</dbReference>
<protein>
    <submittedName>
        <fullName evidence="2">Uncharacterized protein</fullName>
    </submittedName>
</protein>
<keyword evidence="3" id="KW-1185">Reference proteome</keyword>
<gene>
    <name evidence="2" type="ORF">GUJ93_ZPchr0015g6636</name>
</gene>
<reference evidence="2" key="2">
    <citation type="submission" date="2021-02" db="EMBL/GenBank/DDBJ databases">
        <authorList>
            <person name="Kimball J.A."/>
            <person name="Haas M.W."/>
            <person name="Macchietto M."/>
            <person name="Kono T."/>
            <person name="Duquette J."/>
            <person name="Shao M."/>
        </authorList>
    </citation>
    <scope>NUCLEOTIDE SEQUENCE</scope>
    <source>
        <tissue evidence="2">Fresh leaf tissue</tissue>
    </source>
</reference>
<sequence>MGCQQRRHGEEGSRSSNAKQGREDGSQQGRRCVQILPARSPTGGKTGSSRGEGERRRRPSLGRPGHGQGGWEAGGGGGRRRRCIQGRGEDGRDRGSSGGAPQPGGRPAAAVGRLAVADLVAPASAAPDLAAPASKTCGAGAGAADPAMAVLDPALVEGAQPPAAASSP</sequence>
<evidence type="ECO:0000313" key="2">
    <source>
        <dbReference type="EMBL" id="KAG8083490.1"/>
    </source>
</evidence>
<reference evidence="2" key="1">
    <citation type="journal article" date="2021" name="bioRxiv">
        <title>Whole Genome Assembly and Annotation of Northern Wild Rice, Zizania palustris L., Supports a Whole Genome Duplication in the Zizania Genus.</title>
        <authorList>
            <person name="Haas M."/>
            <person name="Kono T."/>
            <person name="Macchietto M."/>
            <person name="Millas R."/>
            <person name="McGilp L."/>
            <person name="Shao M."/>
            <person name="Duquette J."/>
            <person name="Hirsch C.N."/>
            <person name="Kimball J."/>
        </authorList>
    </citation>
    <scope>NUCLEOTIDE SEQUENCE</scope>
    <source>
        <tissue evidence="2">Fresh leaf tissue</tissue>
    </source>
</reference>
<feature type="region of interest" description="Disordered" evidence="1">
    <location>
        <begin position="1"/>
        <end position="110"/>
    </location>
</feature>
<name>A0A8J5VVJ5_ZIZPA</name>
<dbReference type="Proteomes" id="UP000729402">
    <property type="component" value="Unassembled WGS sequence"/>
</dbReference>
<evidence type="ECO:0000313" key="3">
    <source>
        <dbReference type="Proteomes" id="UP000729402"/>
    </source>
</evidence>
<dbReference type="AlphaFoldDB" id="A0A8J5VVJ5"/>